<sequence length="185" mass="19174">MKAFGTSIPILVSIVIVLAAIVGVALYLVGQAPANQSPVADFSYSPVSPTTQDVIQFTDESSDPDGSIASWSWDFGDATTSENQSPTHQYADNGTYTATLMVTDNDEATDNVSKEVTVLNVEPTADAGGPYEVDENSSVALDGTGSSDLDGTIASYSWTVSMGTLTNADTATPTFNAPMVGADTV</sequence>
<evidence type="ECO:0000256" key="1">
    <source>
        <dbReference type="SAM" id="Phobius"/>
    </source>
</evidence>
<evidence type="ECO:0000259" key="2">
    <source>
        <dbReference type="PROSITE" id="PS50093"/>
    </source>
</evidence>
<comment type="caution">
    <text evidence="3">The sequence shown here is derived from an EMBL/GenBank/DDBJ whole genome shotgun (WGS) entry which is preliminary data.</text>
</comment>
<dbReference type="SMART" id="SM00089">
    <property type="entry name" value="PKD"/>
    <property type="match status" value="1"/>
</dbReference>
<dbReference type="SUPFAM" id="SSF49299">
    <property type="entry name" value="PKD domain"/>
    <property type="match status" value="1"/>
</dbReference>
<dbReference type="EMBL" id="BARV01028221">
    <property type="protein sequence ID" value="GAI45497.1"/>
    <property type="molecule type" value="Genomic_DNA"/>
</dbReference>
<dbReference type="InterPro" id="IPR035986">
    <property type="entry name" value="PKD_dom_sf"/>
</dbReference>
<keyword evidence="1" id="KW-1133">Transmembrane helix</keyword>
<dbReference type="Gene3D" id="2.60.40.10">
    <property type="entry name" value="Immunoglobulins"/>
    <property type="match status" value="2"/>
</dbReference>
<feature type="domain" description="PKD" evidence="2">
    <location>
        <begin position="38"/>
        <end position="118"/>
    </location>
</feature>
<dbReference type="InterPro" id="IPR000601">
    <property type="entry name" value="PKD_dom"/>
</dbReference>
<gene>
    <name evidence="3" type="ORF">S06H3_45232</name>
</gene>
<evidence type="ECO:0000313" key="3">
    <source>
        <dbReference type="EMBL" id="GAI45497.1"/>
    </source>
</evidence>
<dbReference type="CDD" id="cd00146">
    <property type="entry name" value="PKD"/>
    <property type="match status" value="1"/>
</dbReference>
<dbReference type="Pfam" id="PF18911">
    <property type="entry name" value="PKD_4"/>
    <property type="match status" value="2"/>
</dbReference>
<proteinExistence type="predicted"/>
<feature type="transmembrane region" description="Helical" evidence="1">
    <location>
        <begin position="6"/>
        <end position="29"/>
    </location>
</feature>
<dbReference type="PROSITE" id="PS50093">
    <property type="entry name" value="PKD"/>
    <property type="match status" value="1"/>
</dbReference>
<keyword evidence="1" id="KW-0812">Transmembrane</keyword>
<dbReference type="AlphaFoldDB" id="X1NNC7"/>
<keyword evidence="1" id="KW-0472">Membrane</keyword>
<organism evidence="3">
    <name type="scientific">marine sediment metagenome</name>
    <dbReference type="NCBI Taxonomy" id="412755"/>
    <lineage>
        <taxon>unclassified sequences</taxon>
        <taxon>metagenomes</taxon>
        <taxon>ecological metagenomes</taxon>
    </lineage>
</organism>
<name>X1NNC7_9ZZZZ</name>
<feature type="non-terminal residue" evidence="3">
    <location>
        <position position="185"/>
    </location>
</feature>
<accession>X1NNC7</accession>
<protein>
    <recommendedName>
        <fullName evidence="2">PKD domain-containing protein</fullName>
    </recommendedName>
</protein>
<dbReference type="InterPro" id="IPR013783">
    <property type="entry name" value="Ig-like_fold"/>
</dbReference>
<dbReference type="InterPro" id="IPR022409">
    <property type="entry name" value="PKD/Chitinase_dom"/>
</dbReference>
<reference evidence="3" key="1">
    <citation type="journal article" date="2014" name="Front. Microbiol.">
        <title>High frequency of phylogenetically diverse reductive dehalogenase-homologous genes in deep subseafloor sedimentary metagenomes.</title>
        <authorList>
            <person name="Kawai M."/>
            <person name="Futagami T."/>
            <person name="Toyoda A."/>
            <person name="Takaki Y."/>
            <person name="Nishi S."/>
            <person name="Hori S."/>
            <person name="Arai W."/>
            <person name="Tsubouchi T."/>
            <person name="Morono Y."/>
            <person name="Uchiyama I."/>
            <person name="Ito T."/>
            <person name="Fujiyama A."/>
            <person name="Inagaki F."/>
            <person name="Takami H."/>
        </authorList>
    </citation>
    <scope>NUCLEOTIDE SEQUENCE</scope>
    <source>
        <strain evidence="3">Expedition CK06-06</strain>
    </source>
</reference>